<dbReference type="AlphaFoldDB" id="A0A183PVS7"/>
<organism evidence="1 2">
    <name type="scientific">Schistosoma mattheei</name>
    <dbReference type="NCBI Taxonomy" id="31246"/>
    <lineage>
        <taxon>Eukaryota</taxon>
        <taxon>Metazoa</taxon>
        <taxon>Spiralia</taxon>
        <taxon>Lophotrochozoa</taxon>
        <taxon>Platyhelminthes</taxon>
        <taxon>Trematoda</taxon>
        <taxon>Digenea</taxon>
        <taxon>Strigeidida</taxon>
        <taxon>Schistosomatoidea</taxon>
        <taxon>Schistosomatidae</taxon>
        <taxon>Schistosoma</taxon>
    </lineage>
</organism>
<dbReference type="EMBL" id="UZAL01040512">
    <property type="protein sequence ID" value="VDP77138.1"/>
    <property type="molecule type" value="Genomic_DNA"/>
</dbReference>
<sequence>MFRYCSECAVATAKANVMLYDSKASTWIPSGPGHGISKVQLYHNTLTNAYRVVGWRLPDREVVINCAIARGLKYHQARPTFHQWRDSRQQVYGLNFTSVEEADAFAAAVKSALESLAALHSQQALQAQQQQCKPLVTYDQLVSNETITTTTTNQDMQPNHYQQSKYQIPNQQLSSNQQVTNYTNNNNQAYSAQSMGILVQNRQISSSVSVCVRFFVSSLMIFIIPHIQL</sequence>
<dbReference type="InterPro" id="IPR011993">
    <property type="entry name" value="PH-like_dom_sf"/>
</dbReference>
<proteinExistence type="predicted"/>
<accession>A0A183PVS7</accession>
<dbReference type="STRING" id="31246.A0A183PVS7"/>
<dbReference type="PANTHER" id="PTHR11202">
    <property type="entry name" value="SPROUTY-RELATED, EVH1 DOMAIN-CONTAINING PROTEIN FAMILY MEMBER"/>
    <property type="match status" value="1"/>
</dbReference>
<dbReference type="Gene3D" id="2.30.29.30">
    <property type="entry name" value="Pleckstrin-homology domain (PH domain)/Phosphotyrosine-binding domain (PTB)"/>
    <property type="match status" value="1"/>
</dbReference>
<dbReference type="SMART" id="SM00461">
    <property type="entry name" value="WH1"/>
    <property type="match status" value="1"/>
</dbReference>
<dbReference type="PROSITE" id="PS50229">
    <property type="entry name" value="WH1"/>
    <property type="match status" value="1"/>
</dbReference>
<protein>
    <submittedName>
        <fullName evidence="1">Uncharacterized protein</fullName>
    </submittedName>
</protein>
<reference evidence="1 2" key="1">
    <citation type="submission" date="2018-11" db="EMBL/GenBank/DDBJ databases">
        <authorList>
            <consortium name="Pathogen Informatics"/>
        </authorList>
    </citation>
    <scope>NUCLEOTIDE SEQUENCE [LARGE SCALE GENOMIC DNA]</scope>
    <source>
        <strain>Denwood</strain>
        <strain evidence="2">Zambia</strain>
    </source>
</reference>
<evidence type="ECO:0000313" key="1">
    <source>
        <dbReference type="EMBL" id="VDP77138.1"/>
    </source>
</evidence>
<dbReference type="InterPro" id="IPR000697">
    <property type="entry name" value="WH1/EVH1_dom"/>
</dbReference>
<keyword evidence="2" id="KW-1185">Reference proteome</keyword>
<dbReference type="Proteomes" id="UP000269396">
    <property type="component" value="Unassembled WGS sequence"/>
</dbReference>
<dbReference type="SUPFAM" id="SSF50729">
    <property type="entry name" value="PH domain-like"/>
    <property type="match status" value="1"/>
</dbReference>
<dbReference type="Pfam" id="PF00568">
    <property type="entry name" value="WH1"/>
    <property type="match status" value="1"/>
</dbReference>
<name>A0A183PVS7_9TREM</name>
<dbReference type="PANTHER" id="PTHR11202:SF22">
    <property type="entry name" value="PROTEIN ENABLED"/>
    <property type="match status" value="1"/>
</dbReference>
<dbReference type="CDD" id="cd01207">
    <property type="entry name" value="EVH1_Ena_VASP-like"/>
    <property type="match status" value="1"/>
</dbReference>
<evidence type="ECO:0000313" key="2">
    <source>
        <dbReference type="Proteomes" id="UP000269396"/>
    </source>
</evidence>
<gene>
    <name evidence="1" type="ORF">SMTD_LOCUS18463</name>
</gene>